<gene>
    <name evidence="1" type="ORF">METZ01_LOCUS505620</name>
</gene>
<accession>A0A383E7F4</accession>
<reference evidence="1" key="1">
    <citation type="submission" date="2018-05" db="EMBL/GenBank/DDBJ databases">
        <authorList>
            <person name="Lanie J.A."/>
            <person name="Ng W.-L."/>
            <person name="Kazmierczak K.M."/>
            <person name="Andrzejewski T.M."/>
            <person name="Davidsen T.M."/>
            <person name="Wayne K.J."/>
            <person name="Tettelin H."/>
            <person name="Glass J.I."/>
            <person name="Rusch D."/>
            <person name="Podicherti R."/>
            <person name="Tsui H.-C.T."/>
            <person name="Winkler M.E."/>
        </authorList>
    </citation>
    <scope>NUCLEOTIDE SEQUENCE</scope>
</reference>
<dbReference type="EMBL" id="UINC01223529">
    <property type="protein sequence ID" value="SVE52766.1"/>
    <property type="molecule type" value="Genomic_DNA"/>
</dbReference>
<sequence>MLGAIRQVVAGQLHGVIKGGVHNAIGGLKGMIGRGTDSSSMASLRSKSTFYTENLAYPLNVEGDPMQGHYILFHINKTIYPDIKTERADKNMKHILGGVKKELKGKVREGRSFRGVEALEGPEATSNLAIEDSNSKLATLLKTGSSDSP</sequence>
<evidence type="ECO:0000313" key="1">
    <source>
        <dbReference type="EMBL" id="SVE52766.1"/>
    </source>
</evidence>
<dbReference type="AlphaFoldDB" id="A0A383E7F4"/>
<organism evidence="1">
    <name type="scientific">marine metagenome</name>
    <dbReference type="NCBI Taxonomy" id="408172"/>
    <lineage>
        <taxon>unclassified sequences</taxon>
        <taxon>metagenomes</taxon>
        <taxon>ecological metagenomes</taxon>
    </lineage>
</organism>
<proteinExistence type="predicted"/>
<name>A0A383E7F4_9ZZZZ</name>
<protein>
    <submittedName>
        <fullName evidence="1">Uncharacterized protein</fullName>
    </submittedName>
</protein>
<feature type="non-terminal residue" evidence="1">
    <location>
        <position position="149"/>
    </location>
</feature>